<dbReference type="InParanoid" id="A0A263D604"/>
<protein>
    <recommendedName>
        <fullName evidence="2">HTH cro/C1-type domain-containing protein</fullName>
    </recommendedName>
</protein>
<comment type="caution">
    <text evidence="3">The sequence shown here is derived from an EMBL/GenBank/DDBJ whole genome shotgun (WGS) entry which is preliminary data.</text>
</comment>
<feature type="region of interest" description="Disordered" evidence="1">
    <location>
        <begin position="1"/>
        <end position="32"/>
    </location>
</feature>
<reference evidence="3 4" key="1">
    <citation type="submission" date="2017-07" db="EMBL/GenBank/DDBJ databases">
        <title>Amycolatopsis antarcticus sp. nov., isolated from the surface of an Antarcticus brown macroalga.</title>
        <authorList>
            <person name="Wang J."/>
            <person name="Leiva S."/>
            <person name="Huang J."/>
            <person name="Huang Y."/>
        </authorList>
    </citation>
    <scope>NUCLEOTIDE SEQUENCE [LARGE SCALE GENOMIC DNA]</scope>
    <source>
        <strain evidence="3 4">AU-G6</strain>
    </source>
</reference>
<dbReference type="InterPro" id="IPR001387">
    <property type="entry name" value="Cro/C1-type_HTH"/>
</dbReference>
<dbReference type="AlphaFoldDB" id="A0A263D604"/>
<dbReference type="Gene3D" id="1.10.260.40">
    <property type="entry name" value="lambda repressor-like DNA-binding domains"/>
    <property type="match status" value="1"/>
</dbReference>
<dbReference type="SMART" id="SM00530">
    <property type="entry name" value="HTH_XRE"/>
    <property type="match status" value="1"/>
</dbReference>
<evidence type="ECO:0000256" key="1">
    <source>
        <dbReference type="SAM" id="MobiDB-lite"/>
    </source>
</evidence>
<dbReference type="Pfam" id="PF19054">
    <property type="entry name" value="DUF5753"/>
    <property type="match status" value="1"/>
</dbReference>
<dbReference type="SUPFAM" id="SSF47413">
    <property type="entry name" value="lambda repressor-like DNA-binding domains"/>
    <property type="match status" value="1"/>
</dbReference>
<evidence type="ECO:0000313" key="3">
    <source>
        <dbReference type="EMBL" id="OZM73890.1"/>
    </source>
</evidence>
<evidence type="ECO:0000313" key="4">
    <source>
        <dbReference type="Proteomes" id="UP000242444"/>
    </source>
</evidence>
<name>A0A263D604_9PSEU</name>
<dbReference type="PROSITE" id="PS50943">
    <property type="entry name" value="HTH_CROC1"/>
    <property type="match status" value="1"/>
</dbReference>
<dbReference type="Pfam" id="PF13560">
    <property type="entry name" value="HTH_31"/>
    <property type="match status" value="1"/>
</dbReference>
<dbReference type="Proteomes" id="UP000242444">
    <property type="component" value="Unassembled WGS sequence"/>
</dbReference>
<dbReference type="OrthoDB" id="4285266at2"/>
<dbReference type="InterPro" id="IPR043917">
    <property type="entry name" value="DUF5753"/>
</dbReference>
<gene>
    <name evidence="3" type="ORF">CFN78_06220</name>
</gene>
<dbReference type="CDD" id="cd00093">
    <property type="entry name" value="HTH_XRE"/>
    <property type="match status" value="1"/>
</dbReference>
<accession>A0A263D604</accession>
<dbReference type="GO" id="GO:0003677">
    <property type="term" value="F:DNA binding"/>
    <property type="evidence" value="ECO:0007669"/>
    <property type="project" value="InterPro"/>
</dbReference>
<proteinExistence type="predicted"/>
<evidence type="ECO:0000259" key="2">
    <source>
        <dbReference type="PROSITE" id="PS50943"/>
    </source>
</evidence>
<organism evidence="3 4">
    <name type="scientific">Amycolatopsis antarctica</name>
    <dbReference type="NCBI Taxonomy" id="1854586"/>
    <lineage>
        <taxon>Bacteria</taxon>
        <taxon>Bacillati</taxon>
        <taxon>Actinomycetota</taxon>
        <taxon>Actinomycetes</taxon>
        <taxon>Pseudonocardiales</taxon>
        <taxon>Pseudonocardiaceae</taxon>
        <taxon>Amycolatopsis</taxon>
    </lineage>
</organism>
<dbReference type="EMBL" id="NKYE01000003">
    <property type="protein sequence ID" value="OZM73890.1"/>
    <property type="molecule type" value="Genomic_DNA"/>
</dbReference>
<keyword evidence="4" id="KW-1185">Reference proteome</keyword>
<sequence length="316" mass="35054">MLATSTSHRACMHNGENAVSPDGASMSSKPPLRRRRLARTLQKLREQNTELTVTDAARAAGFSQAKLSRIEGAHIAISGDDTDALCTVLGVPRELSDELVQLARQAKQRGWWQTYPDSILGRSTDLLELEADAVTEYSFTIDVVPGLLQTASYARTILRAALPREPDEQLQERLDLRMNRQKRIQTGELELWAIIDEPALRRAGFGEQVMAEQVERLAELAGTQQVSVQVIPDGVVHSALSTPYSLFTLDDGYKCVACDNLTGGLYIDDENEVQSYSDTWAKLAARALPFDESAERLSAIAEEHRRRTREPGPRPL</sequence>
<dbReference type="InterPro" id="IPR010982">
    <property type="entry name" value="Lambda_DNA-bd_dom_sf"/>
</dbReference>
<feature type="domain" description="HTH cro/C1-type" evidence="2">
    <location>
        <begin position="41"/>
        <end position="95"/>
    </location>
</feature>